<dbReference type="SMART" id="SM00421">
    <property type="entry name" value="HTH_LUXR"/>
    <property type="match status" value="1"/>
</dbReference>
<evidence type="ECO:0000313" key="4">
    <source>
        <dbReference type="EMBL" id="NKE62625.1"/>
    </source>
</evidence>
<comment type="caution">
    <text evidence="4">The sequence shown here is derived from an EMBL/GenBank/DDBJ whole genome shotgun (WGS) entry which is preliminary data.</text>
</comment>
<keyword evidence="2" id="KW-0067">ATP-binding</keyword>
<dbReference type="PROSITE" id="PS00622">
    <property type="entry name" value="HTH_LUXR_1"/>
    <property type="match status" value="1"/>
</dbReference>
<dbReference type="InterPro" id="IPR027417">
    <property type="entry name" value="P-loop_NTPase"/>
</dbReference>
<dbReference type="SUPFAM" id="SSF48452">
    <property type="entry name" value="TPR-like"/>
    <property type="match status" value="1"/>
</dbReference>
<dbReference type="InterPro" id="IPR036388">
    <property type="entry name" value="WH-like_DNA-bd_sf"/>
</dbReference>
<dbReference type="InterPro" id="IPR016032">
    <property type="entry name" value="Sig_transdc_resp-reg_C-effctor"/>
</dbReference>
<dbReference type="SUPFAM" id="SSF52540">
    <property type="entry name" value="P-loop containing nucleoside triphosphate hydrolases"/>
    <property type="match status" value="1"/>
</dbReference>
<dbReference type="PANTHER" id="PTHR16305">
    <property type="entry name" value="TESTICULAR SOLUBLE ADENYLYL CYCLASE"/>
    <property type="match status" value="1"/>
</dbReference>
<dbReference type="InterPro" id="IPR011990">
    <property type="entry name" value="TPR-like_helical_dom_sf"/>
</dbReference>
<evidence type="ECO:0000256" key="2">
    <source>
        <dbReference type="ARBA" id="ARBA00022840"/>
    </source>
</evidence>
<evidence type="ECO:0000313" key="5">
    <source>
        <dbReference type="Proteomes" id="UP001515943"/>
    </source>
</evidence>
<dbReference type="PRINTS" id="PR00038">
    <property type="entry name" value="HTHLUXR"/>
</dbReference>
<dbReference type="EMBL" id="VSRL01000269">
    <property type="protein sequence ID" value="NKE62625.1"/>
    <property type="molecule type" value="Genomic_DNA"/>
</dbReference>
<dbReference type="PANTHER" id="PTHR16305:SF35">
    <property type="entry name" value="TRANSCRIPTIONAL ACTIVATOR DOMAIN"/>
    <property type="match status" value="1"/>
</dbReference>
<dbReference type="RefSeq" id="WP_167979246.1">
    <property type="nucleotide sequence ID" value="NZ_VSRL01000269.1"/>
</dbReference>
<dbReference type="InterPro" id="IPR041664">
    <property type="entry name" value="AAA_16"/>
</dbReference>
<evidence type="ECO:0000256" key="1">
    <source>
        <dbReference type="ARBA" id="ARBA00022741"/>
    </source>
</evidence>
<name>A0ABX1FUN0_9PSEU</name>
<dbReference type="SUPFAM" id="SSF46894">
    <property type="entry name" value="C-terminal effector domain of the bipartite response regulators"/>
    <property type="match status" value="1"/>
</dbReference>
<dbReference type="Proteomes" id="UP001515943">
    <property type="component" value="Unassembled WGS sequence"/>
</dbReference>
<feature type="domain" description="HTH luxR-type" evidence="3">
    <location>
        <begin position="816"/>
        <end position="879"/>
    </location>
</feature>
<gene>
    <name evidence="4" type="ORF">FXN61_40230</name>
</gene>
<sequence length="879" mass="92980">MPPSPRLLGRDDEIRCLDGLISAAREGRGGALVLRGEAGIGKSALLGHVREAASRFGVLEASGSEFESEFPFAALHQLCVPLLSHLPELAEGRRAALEVAFGLATGSPDVLRIGLATLDLLAAAATEKPLLCLVDDAHWIDEASAKVFAFLGRRLPADPVVMVFAARPEAGRMLEALPGLVVEGLSDAEARALLAADAVDDKVRERLLAEARGNPLALLELPKAGGFALPEVSSVPGTIEASFQSRVADLPADARLLLIVAGADPTGEPRLMWAAAQELGVDVTTAGAVAEASGLVSLSTRVRFCHPLARSAVYLAADAAERRAVHLALAAVTDAQADPDRRVWHLAQASTGPDDGVAAELERSASRARSRGGVAAAAAFLERAATLSLDPRLRAERTLAAGQAKFDAGAVDVATELLSTVEVELLDSSQLARADLLRGRVAFIRNTENDGPEFVLNAARRMSGVAARECVLDALEMGLVVGRASGVMDVVVREARSMPPAPDVLNALVVLSTDGHRAAVPLLRQVFADDGLMWTRHPALATMLAGELWDTEVHANVTEWLTKTGREAGSPFVLRLGLAQTAIVAVHAGDFGTAMSAIAEEEAVADAVGVPPLPYPRLHLAAMRGSRADLLKQIEHATQAAARRAGLLVANAHWASAVLHNGLGDYPEALAAARRAVEPGDLYLAGVALPELVEAAVRCGEEKSALTVLEDLTERTSAAGTEWGLGVAASARAQVSGDEDDHRQAVEHLAATTAKPYLARAHLLYGEWLRRAGRRVDAREQLRTAHELLSCMGMQAFAARAAQELQATGEVARSRSAQVADDLTAQEQHIARLVATGATSKEVAARLFLSPRTVDAHLRNIYRKMGINSRRQLKDRFSQ</sequence>
<dbReference type="CDD" id="cd06170">
    <property type="entry name" value="LuxR_C_like"/>
    <property type="match status" value="1"/>
</dbReference>
<keyword evidence="1" id="KW-0547">Nucleotide-binding</keyword>
<accession>A0ABX1FUN0</accession>
<keyword evidence="5" id="KW-1185">Reference proteome</keyword>
<dbReference type="PROSITE" id="PS50043">
    <property type="entry name" value="HTH_LUXR_2"/>
    <property type="match status" value="1"/>
</dbReference>
<evidence type="ECO:0000259" key="3">
    <source>
        <dbReference type="PROSITE" id="PS50043"/>
    </source>
</evidence>
<dbReference type="InterPro" id="IPR000792">
    <property type="entry name" value="Tscrpt_reg_LuxR_C"/>
</dbReference>
<reference evidence="4 5" key="1">
    <citation type="submission" date="2019-08" db="EMBL/GenBank/DDBJ databases">
        <title>Lentzea from Indian Himalayas.</title>
        <authorList>
            <person name="Mandal S."/>
            <person name="Mallick Gupta A."/>
            <person name="Maiti P.K."/>
            <person name="Sarkar J."/>
            <person name="Mandal S."/>
        </authorList>
    </citation>
    <scope>NUCLEOTIDE SEQUENCE [LARGE SCALE GENOMIC DNA]</scope>
    <source>
        <strain evidence="4 5">PSKA42</strain>
    </source>
</reference>
<dbReference type="Pfam" id="PF13191">
    <property type="entry name" value="AAA_16"/>
    <property type="match status" value="1"/>
</dbReference>
<proteinExistence type="predicted"/>
<organism evidence="4 5">
    <name type="scientific">Lentzea indica</name>
    <dbReference type="NCBI Taxonomy" id="2604800"/>
    <lineage>
        <taxon>Bacteria</taxon>
        <taxon>Bacillati</taxon>
        <taxon>Actinomycetota</taxon>
        <taxon>Actinomycetes</taxon>
        <taxon>Pseudonocardiales</taxon>
        <taxon>Pseudonocardiaceae</taxon>
        <taxon>Lentzea</taxon>
    </lineage>
</organism>
<protein>
    <submittedName>
        <fullName evidence="4">AAA family ATPase</fullName>
    </submittedName>
</protein>
<dbReference type="Gene3D" id="1.10.10.10">
    <property type="entry name" value="Winged helix-like DNA-binding domain superfamily/Winged helix DNA-binding domain"/>
    <property type="match status" value="1"/>
</dbReference>
<dbReference type="Pfam" id="PF00196">
    <property type="entry name" value="GerE"/>
    <property type="match status" value="1"/>
</dbReference>